<evidence type="ECO:0000313" key="1">
    <source>
        <dbReference type="EMBL" id="CAE0542892.1"/>
    </source>
</evidence>
<accession>A0A7S3S3D2</accession>
<organism evidence="1">
    <name type="scientific">Emiliania huxleyi</name>
    <name type="common">Coccolithophore</name>
    <name type="synonym">Pontosphaera huxleyi</name>
    <dbReference type="NCBI Taxonomy" id="2903"/>
    <lineage>
        <taxon>Eukaryota</taxon>
        <taxon>Haptista</taxon>
        <taxon>Haptophyta</taxon>
        <taxon>Prymnesiophyceae</taxon>
        <taxon>Isochrysidales</taxon>
        <taxon>Noelaerhabdaceae</taxon>
        <taxon>Emiliania</taxon>
    </lineage>
</organism>
<dbReference type="AlphaFoldDB" id="A0A7S3S3D2"/>
<name>A0A7S3S3D2_EMIHU</name>
<sequence>MCRTARRRRNVRPRSVTDLLGGSVPLLPRPSMAHASSGPDGDWWETGLVPALALTGTAVALSSTLWDATAGRSSHLQQLMHFETGLSDAGSYTEASLAAARQIAANALIRARRAVTVVTPACLGLGCWSGAQLGRSLQSCVAAVPNNAKDSRGAATTRARNALGNIVKVVGTVGGCLFGIVAGSSIAAATLATTAAFALNSARNQLILQGAKAALT</sequence>
<dbReference type="EMBL" id="HBIR01017640">
    <property type="protein sequence ID" value="CAE0542892.1"/>
    <property type="molecule type" value="Transcribed_RNA"/>
</dbReference>
<gene>
    <name evidence="1" type="ORF">EHUX00137_LOCUS13264</name>
</gene>
<proteinExistence type="predicted"/>
<protein>
    <submittedName>
        <fullName evidence="1">Uncharacterized protein</fullName>
    </submittedName>
</protein>
<reference evidence="1" key="1">
    <citation type="submission" date="2021-01" db="EMBL/GenBank/DDBJ databases">
        <authorList>
            <person name="Corre E."/>
            <person name="Pelletier E."/>
            <person name="Niang G."/>
            <person name="Scheremetjew M."/>
            <person name="Finn R."/>
            <person name="Kale V."/>
            <person name="Holt S."/>
            <person name="Cochrane G."/>
            <person name="Meng A."/>
            <person name="Brown T."/>
            <person name="Cohen L."/>
        </authorList>
    </citation>
    <scope>NUCLEOTIDE SEQUENCE</scope>
    <source>
        <strain evidence="1">379</strain>
    </source>
</reference>